<reference evidence="2 3" key="1">
    <citation type="journal article" date="2014" name="Genome Announc.">
        <title>Draft Genome Sequences of Two Vibrionaceae Species, Vibrio ponticus C121 and Photobacterium aphoticum C119, Isolated as Coral Reef Microbiota.</title>
        <authorList>
            <person name="Al-saari N."/>
            <person name="Meirelles P.M."/>
            <person name="Mino S."/>
            <person name="Suda W."/>
            <person name="Oshima K."/>
            <person name="Hattori M."/>
            <person name="Ohkuma M."/>
            <person name="Thompson F.L."/>
            <person name="Gomez-Gil B."/>
            <person name="Sawabe T."/>
            <person name="Sawabe T."/>
        </authorList>
    </citation>
    <scope>NUCLEOTIDE SEQUENCE [LARGE SCALE GENOMIC DNA]</scope>
    <source>
        <strain evidence="2 3">JCM 19237</strain>
    </source>
</reference>
<keyword evidence="1" id="KW-1133">Transmembrane helix</keyword>
<evidence type="ECO:0000313" key="3">
    <source>
        <dbReference type="Proteomes" id="UP000029227"/>
    </source>
</evidence>
<dbReference type="eggNOG" id="ENOG5031Q0U">
    <property type="taxonomic scope" value="Bacteria"/>
</dbReference>
<protein>
    <submittedName>
        <fullName evidence="2">Uncharacterized protein</fullName>
    </submittedName>
</protein>
<dbReference type="STRING" id="754436.JCM19237_6982"/>
<organism evidence="2 3">
    <name type="scientific">Photobacterium aphoticum</name>
    <dbReference type="NCBI Taxonomy" id="754436"/>
    <lineage>
        <taxon>Bacteria</taxon>
        <taxon>Pseudomonadati</taxon>
        <taxon>Pseudomonadota</taxon>
        <taxon>Gammaproteobacteria</taxon>
        <taxon>Vibrionales</taxon>
        <taxon>Vibrionaceae</taxon>
        <taxon>Photobacterium</taxon>
    </lineage>
</organism>
<keyword evidence="1" id="KW-0812">Transmembrane</keyword>
<dbReference type="RefSeq" id="WP_268248450.1">
    <property type="nucleotide sequence ID" value="NZ_BMYC01000021.1"/>
</dbReference>
<sequence>MLESLFSFSVAMPAISELAANGPGHFAAGVLALIAAVNMFNG</sequence>
<comment type="caution">
    <text evidence="2">The sequence shown here is derived from an EMBL/GenBank/DDBJ whole genome shotgun (WGS) entry which is preliminary data.</text>
</comment>
<evidence type="ECO:0000313" key="2">
    <source>
        <dbReference type="EMBL" id="GAL07800.1"/>
    </source>
</evidence>
<evidence type="ECO:0000256" key="1">
    <source>
        <dbReference type="SAM" id="Phobius"/>
    </source>
</evidence>
<gene>
    <name evidence="2" type="ORF">JCM19237_6982</name>
</gene>
<name>A0A090QX54_9GAMM</name>
<dbReference type="EMBL" id="BBMN01000019">
    <property type="protein sequence ID" value="GAL07800.1"/>
    <property type="molecule type" value="Genomic_DNA"/>
</dbReference>
<proteinExistence type="predicted"/>
<dbReference type="AlphaFoldDB" id="A0A090QX54"/>
<dbReference type="Proteomes" id="UP000029227">
    <property type="component" value="Unassembled WGS sequence"/>
</dbReference>
<accession>A0A090QX54</accession>
<feature type="transmembrane region" description="Helical" evidence="1">
    <location>
        <begin position="20"/>
        <end position="40"/>
    </location>
</feature>
<keyword evidence="1" id="KW-0472">Membrane</keyword>